<dbReference type="EMBL" id="JAUOEL010000001">
    <property type="protein sequence ID" value="MDO5973050.1"/>
    <property type="molecule type" value="Genomic_DNA"/>
</dbReference>
<protein>
    <submittedName>
        <fullName evidence="2">Uncharacterized protein</fullName>
    </submittedName>
</protein>
<proteinExistence type="predicted"/>
<feature type="signal peptide" evidence="1">
    <location>
        <begin position="1"/>
        <end position="28"/>
    </location>
</feature>
<sequence>MKTQSFIKTKTSLVLLFVLLMGAGTLFAQSYSYEIEDTSSGTGGTRVYVVKDSDGNYVGPDSNGSMPFFWYVDDPLAYYITALVDGYYAISITWGSQGYVGLYAIGTGDNDIYADLSLYR</sequence>
<reference evidence="2" key="1">
    <citation type="submission" date="2023-07" db="EMBL/GenBank/DDBJ databases">
        <title>Two novel species in the genus Flavivirga.</title>
        <authorList>
            <person name="Kwon K."/>
        </authorList>
    </citation>
    <scope>NUCLEOTIDE SEQUENCE</scope>
    <source>
        <strain evidence="2">KACC 14158</strain>
    </source>
</reference>
<keyword evidence="1" id="KW-0732">Signal</keyword>
<dbReference type="Proteomes" id="UP001176806">
    <property type="component" value="Unassembled WGS sequence"/>
</dbReference>
<name>A0ABT8WIS9_9FLAO</name>
<evidence type="ECO:0000313" key="3">
    <source>
        <dbReference type="Proteomes" id="UP001176806"/>
    </source>
</evidence>
<gene>
    <name evidence="2" type="ORF">Q4Q40_02540</name>
</gene>
<organism evidence="2 3">
    <name type="scientific">Flavivirga jejuensis</name>
    <dbReference type="NCBI Taxonomy" id="870487"/>
    <lineage>
        <taxon>Bacteria</taxon>
        <taxon>Pseudomonadati</taxon>
        <taxon>Bacteroidota</taxon>
        <taxon>Flavobacteriia</taxon>
        <taxon>Flavobacteriales</taxon>
        <taxon>Flavobacteriaceae</taxon>
        <taxon>Flavivirga</taxon>
    </lineage>
</organism>
<keyword evidence="3" id="KW-1185">Reference proteome</keyword>
<evidence type="ECO:0000313" key="2">
    <source>
        <dbReference type="EMBL" id="MDO5973050.1"/>
    </source>
</evidence>
<feature type="chain" id="PRO_5046706780" evidence="1">
    <location>
        <begin position="29"/>
        <end position="120"/>
    </location>
</feature>
<accession>A0ABT8WIS9</accession>
<dbReference type="RefSeq" id="WP_303300108.1">
    <property type="nucleotide sequence ID" value="NZ_BAABDA010000042.1"/>
</dbReference>
<evidence type="ECO:0000256" key="1">
    <source>
        <dbReference type="SAM" id="SignalP"/>
    </source>
</evidence>
<comment type="caution">
    <text evidence="2">The sequence shown here is derived from an EMBL/GenBank/DDBJ whole genome shotgun (WGS) entry which is preliminary data.</text>
</comment>